<gene>
    <name evidence="1" type="ORF">M3D15_04135</name>
</gene>
<dbReference type="RefSeq" id="WP_206394981.1">
    <property type="nucleotide sequence ID" value="NZ_JAFDPW010000002.1"/>
</dbReference>
<keyword evidence="2" id="KW-1185">Reference proteome</keyword>
<reference evidence="1 2" key="1">
    <citation type="submission" date="2022-04" db="EMBL/GenBank/DDBJ databases">
        <title>Human microbiome associated bacterial genomes.</title>
        <authorList>
            <person name="Sandstrom S."/>
            <person name="Salamzade R."/>
            <person name="Kalan L.R."/>
        </authorList>
    </citation>
    <scope>NUCLEOTIDE SEQUENCE [LARGE SCALE GENOMIC DNA]</scope>
    <source>
        <strain evidence="2">p3-SID1799</strain>
    </source>
</reference>
<dbReference type="EMBL" id="JALXSQ010000011">
    <property type="protein sequence ID" value="MCT2042522.1"/>
    <property type="molecule type" value="Genomic_DNA"/>
</dbReference>
<comment type="caution">
    <text evidence="1">The sequence shown here is derived from an EMBL/GenBank/DDBJ whole genome shotgun (WGS) entry which is preliminary data.</text>
</comment>
<organism evidence="1 2">
    <name type="scientific">Pseudoclavibacter albus</name>
    <dbReference type="NCBI Taxonomy" id="272241"/>
    <lineage>
        <taxon>Bacteria</taxon>
        <taxon>Bacillati</taxon>
        <taxon>Actinomycetota</taxon>
        <taxon>Actinomycetes</taxon>
        <taxon>Micrococcales</taxon>
        <taxon>Microbacteriaceae</taxon>
        <taxon>Pseudoclavibacter</taxon>
    </lineage>
</organism>
<accession>A0ABT2HW30</accession>
<dbReference type="Proteomes" id="UP001525379">
    <property type="component" value="Unassembled WGS sequence"/>
</dbReference>
<proteinExistence type="predicted"/>
<protein>
    <submittedName>
        <fullName evidence="1">Uncharacterized protein</fullName>
    </submittedName>
</protein>
<evidence type="ECO:0000313" key="1">
    <source>
        <dbReference type="EMBL" id="MCT2042522.1"/>
    </source>
</evidence>
<evidence type="ECO:0000313" key="2">
    <source>
        <dbReference type="Proteomes" id="UP001525379"/>
    </source>
</evidence>
<name>A0ABT2HW30_9MICO</name>
<sequence>MLEFPMERYGRSLLHEADPELAAEAEFMFDHDEPMLGLMSLVSMLDDRVEQIPQDVLQDLRISCETGEHWRTELAASAPKVARKLKFLAAATEDDEKDC</sequence>